<gene>
    <name evidence="9" type="primary">panD</name>
    <name evidence="10" type="ORF">EV666_102139</name>
</gene>
<evidence type="ECO:0000256" key="4">
    <source>
        <dbReference type="ARBA" id="ARBA00022813"/>
    </source>
</evidence>
<evidence type="ECO:0000256" key="5">
    <source>
        <dbReference type="ARBA" id="ARBA00023145"/>
    </source>
</evidence>
<feature type="chain" id="PRO_5023572669" description="Aspartate 1-decarboxylase alpha chain" evidence="9">
    <location>
        <begin position="24"/>
        <end position="180"/>
    </location>
</feature>
<keyword evidence="6 9" id="KW-0456">Lyase</keyword>
<evidence type="ECO:0000256" key="1">
    <source>
        <dbReference type="ARBA" id="ARBA00022490"/>
    </source>
</evidence>
<evidence type="ECO:0000256" key="9">
    <source>
        <dbReference type="HAMAP-Rule" id="MF_00446"/>
    </source>
</evidence>
<protein>
    <recommendedName>
        <fullName evidence="9">Aspartate 1-decarboxylase</fullName>
        <ecNumber evidence="9">4.1.1.11</ecNumber>
    </recommendedName>
    <alternativeName>
        <fullName evidence="9">Aspartate alpha-decarboxylase</fullName>
    </alternativeName>
    <component>
        <recommendedName>
            <fullName evidence="9">Aspartate 1-decarboxylase beta chain</fullName>
        </recommendedName>
    </component>
    <component>
        <recommendedName>
            <fullName evidence="9">Aspartate 1-decarboxylase alpha chain</fullName>
        </recommendedName>
    </component>
</protein>
<reference evidence="10 11" key="1">
    <citation type="submission" date="2019-03" db="EMBL/GenBank/DDBJ databases">
        <title>Genomic Encyclopedia of Type Strains, Phase IV (KMG-IV): sequencing the most valuable type-strain genomes for metagenomic binning, comparative biology and taxonomic classification.</title>
        <authorList>
            <person name="Goeker M."/>
        </authorList>
    </citation>
    <scope>NUCLEOTIDE SEQUENCE [LARGE SCALE GENOMIC DNA]</scope>
    <source>
        <strain evidence="10 11">DSM 22958</strain>
    </source>
</reference>
<dbReference type="GO" id="GO:0006523">
    <property type="term" value="P:alanine biosynthetic process"/>
    <property type="evidence" value="ECO:0007669"/>
    <property type="project" value="InterPro"/>
</dbReference>
<dbReference type="UniPathway" id="UPA00028">
    <property type="reaction ID" value="UER00002"/>
</dbReference>
<dbReference type="PANTHER" id="PTHR21012">
    <property type="entry name" value="ASPARTATE 1-DECARBOXYLASE"/>
    <property type="match status" value="1"/>
</dbReference>
<dbReference type="Proteomes" id="UP000294881">
    <property type="component" value="Unassembled WGS sequence"/>
</dbReference>
<evidence type="ECO:0000256" key="7">
    <source>
        <dbReference type="ARBA" id="ARBA00023270"/>
    </source>
</evidence>
<comment type="subunit">
    <text evidence="9">Heterooctamer of four alpha and four beta subunits.</text>
</comment>
<evidence type="ECO:0000256" key="8">
    <source>
        <dbReference type="ARBA" id="ARBA00023317"/>
    </source>
</evidence>
<dbReference type="EC" id="4.1.1.11" evidence="9"/>
<dbReference type="Gene3D" id="2.40.40.20">
    <property type="match status" value="1"/>
</dbReference>
<feature type="modified residue" description="Pyruvic acid (Ser)" evidence="9">
    <location>
        <position position="24"/>
    </location>
</feature>
<evidence type="ECO:0000256" key="3">
    <source>
        <dbReference type="ARBA" id="ARBA00022793"/>
    </source>
</evidence>
<dbReference type="Pfam" id="PF02261">
    <property type="entry name" value="Asp_decarbox"/>
    <property type="match status" value="1"/>
</dbReference>
<dbReference type="CDD" id="cd06919">
    <property type="entry name" value="Asp_decarbox"/>
    <property type="match status" value="1"/>
</dbReference>
<feature type="binding site" evidence="9">
    <location>
        <position position="56"/>
    </location>
    <ligand>
        <name>substrate</name>
    </ligand>
</feature>
<keyword evidence="11" id="KW-1185">Reference proteome</keyword>
<dbReference type="InterPro" id="IPR003190">
    <property type="entry name" value="Asp_decarbox"/>
</dbReference>
<dbReference type="OrthoDB" id="9803983at2"/>
<dbReference type="InterPro" id="IPR009010">
    <property type="entry name" value="Asp_de-COase-like_dom_sf"/>
</dbReference>
<dbReference type="GO" id="GO:0005829">
    <property type="term" value="C:cytosol"/>
    <property type="evidence" value="ECO:0007669"/>
    <property type="project" value="TreeGrafter"/>
</dbReference>
<keyword evidence="2 9" id="KW-0566">Pantothenate biosynthesis</keyword>
<keyword evidence="3 9" id="KW-0210">Decarboxylase</keyword>
<comment type="PTM">
    <text evidence="9">Is synthesized initially as an inactive proenzyme, which is activated by self-cleavage at a specific serine bond to produce a beta-subunit with a hydroxyl group at its C-terminus and an alpha-subunit with a pyruvoyl group at its N-terminus.</text>
</comment>
<proteinExistence type="inferred from homology"/>
<comment type="caution">
    <text evidence="10">The sequence shown here is derived from an EMBL/GenBank/DDBJ whole genome shotgun (WGS) entry which is preliminary data.</text>
</comment>
<keyword evidence="1 9" id="KW-0963">Cytoplasm</keyword>
<organism evidence="10 11">
    <name type="scientific">Camelimonas lactis</name>
    <dbReference type="NCBI Taxonomy" id="659006"/>
    <lineage>
        <taxon>Bacteria</taxon>
        <taxon>Pseudomonadati</taxon>
        <taxon>Pseudomonadota</taxon>
        <taxon>Alphaproteobacteria</taxon>
        <taxon>Hyphomicrobiales</taxon>
        <taxon>Chelatococcaceae</taxon>
        <taxon>Camelimonas</taxon>
    </lineage>
</organism>
<keyword evidence="7 9" id="KW-0704">Schiff base</keyword>
<dbReference type="GO" id="GO:0015940">
    <property type="term" value="P:pantothenate biosynthetic process"/>
    <property type="evidence" value="ECO:0007669"/>
    <property type="project" value="UniProtKB-UniRule"/>
</dbReference>
<dbReference type="SUPFAM" id="SSF50692">
    <property type="entry name" value="ADC-like"/>
    <property type="match status" value="1"/>
</dbReference>
<comment type="cofactor">
    <cofactor evidence="9">
        <name>pyruvate</name>
        <dbReference type="ChEBI" id="CHEBI:15361"/>
    </cofactor>
    <text evidence="9">Binds 1 pyruvoyl group covalently per subunit.</text>
</comment>
<evidence type="ECO:0000256" key="6">
    <source>
        <dbReference type="ARBA" id="ARBA00023239"/>
    </source>
</evidence>
<comment type="similarity">
    <text evidence="9">Belongs to the PanD family.</text>
</comment>
<comment type="catalytic activity">
    <reaction evidence="9">
        <text>L-aspartate + H(+) = beta-alanine + CO2</text>
        <dbReference type="Rhea" id="RHEA:19497"/>
        <dbReference type="ChEBI" id="CHEBI:15378"/>
        <dbReference type="ChEBI" id="CHEBI:16526"/>
        <dbReference type="ChEBI" id="CHEBI:29991"/>
        <dbReference type="ChEBI" id="CHEBI:57966"/>
        <dbReference type="EC" id="4.1.1.11"/>
    </reaction>
</comment>
<dbReference type="HAMAP" id="MF_00446">
    <property type="entry name" value="PanD"/>
    <property type="match status" value="1"/>
</dbReference>
<feature type="active site" description="Proton donor" evidence="9">
    <location>
        <position position="57"/>
    </location>
</feature>
<keyword evidence="8 9" id="KW-0670">Pyruvate</keyword>
<dbReference type="GO" id="GO:0004068">
    <property type="term" value="F:aspartate 1-decarboxylase activity"/>
    <property type="evidence" value="ECO:0007669"/>
    <property type="project" value="UniProtKB-UniRule"/>
</dbReference>
<dbReference type="RefSeq" id="WP_132003242.1">
    <property type="nucleotide sequence ID" value="NZ_JBHUNN010000002.1"/>
</dbReference>
<feature type="binding site" evidence="9">
    <location>
        <begin position="72"/>
        <end position="74"/>
    </location>
    <ligand>
        <name>substrate</name>
    </ligand>
</feature>
<evidence type="ECO:0000256" key="2">
    <source>
        <dbReference type="ARBA" id="ARBA00022655"/>
    </source>
</evidence>
<feature type="chain" id="PRO_5023572670" description="Aspartate 1-decarboxylase beta chain" evidence="9">
    <location>
        <begin position="1"/>
        <end position="23"/>
    </location>
</feature>
<dbReference type="AlphaFoldDB" id="A0A4R2GVZ8"/>
<keyword evidence="5 9" id="KW-0865">Zymogen</keyword>
<comment type="subcellular location">
    <subcellularLocation>
        <location evidence="9">Cytoplasm</location>
    </subcellularLocation>
</comment>
<evidence type="ECO:0000313" key="11">
    <source>
        <dbReference type="Proteomes" id="UP000294881"/>
    </source>
</evidence>
<name>A0A4R2GVZ8_9HYPH</name>
<feature type="active site" description="Schiff-base intermediate with substrate; via pyruvic acid" evidence="9">
    <location>
        <position position="24"/>
    </location>
</feature>
<comment type="function">
    <text evidence="9">Catalyzes the pyruvoyl-dependent decarboxylation of aspartate to produce beta-alanine.</text>
</comment>
<accession>A0A4R2GVZ8</accession>
<dbReference type="EMBL" id="SLWL01000002">
    <property type="protein sequence ID" value="TCO15161.1"/>
    <property type="molecule type" value="Genomic_DNA"/>
</dbReference>
<sequence>MIQVVRAKLHGIRVTGADLDYHGSITLDPEQCTQAGIRPLEYVDIFNKANGARFYTYVIFGEPGKGECVLNGAAARNCQRGDQLIICASAFVQETELYSMRPKVLTYGAGNKVEDIIHYEVFEGPERPFDFRMVTEPQIDPAERRVGEFNVSAFTEDLRARGLDDHAIADVLSRHLKSVA</sequence>
<dbReference type="PANTHER" id="PTHR21012:SF0">
    <property type="entry name" value="ASPARTATE 1-DECARBOXYLASE"/>
    <property type="match status" value="1"/>
</dbReference>
<keyword evidence="4 9" id="KW-0068">Autocatalytic cleavage</keyword>
<evidence type="ECO:0000313" key="10">
    <source>
        <dbReference type="EMBL" id="TCO15161.1"/>
    </source>
</evidence>
<comment type="pathway">
    <text evidence="9">Cofactor biosynthesis; (R)-pantothenate biosynthesis; beta-alanine from L-aspartate: step 1/1.</text>
</comment>